<reference evidence="8" key="5">
    <citation type="submission" date="2025-09" db="UniProtKB">
        <authorList>
            <consortium name="Ensembl"/>
        </authorList>
    </citation>
    <scope>IDENTIFICATION</scope>
</reference>
<dbReference type="FunFam" id="1.20.5.110:FF:000022">
    <property type="entry name" value="Syntaxin 19"/>
    <property type="match status" value="1"/>
</dbReference>
<dbReference type="GO" id="GO:0031201">
    <property type="term" value="C:SNARE complex"/>
    <property type="evidence" value="ECO:0007669"/>
    <property type="project" value="TreeGrafter"/>
</dbReference>
<dbReference type="AlphaFoldDB" id="A0A4W3GM43"/>
<evidence type="ECO:0000313" key="9">
    <source>
        <dbReference type="Proteomes" id="UP000314986"/>
    </source>
</evidence>
<dbReference type="STRING" id="7868.ENSCMIP00000004496"/>
<dbReference type="Gene3D" id="1.20.5.110">
    <property type="match status" value="1"/>
</dbReference>
<evidence type="ECO:0000259" key="7">
    <source>
        <dbReference type="PROSITE" id="PS50192"/>
    </source>
</evidence>
<organism evidence="8 9">
    <name type="scientific">Callorhinchus milii</name>
    <name type="common">Ghost shark</name>
    <dbReference type="NCBI Taxonomy" id="7868"/>
    <lineage>
        <taxon>Eukaryota</taxon>
        <taxon>Metazoa</taxon>
        <taxon>Chordata</taxon>
        <taxon>Craniata</taxon>
        <taxon>Vertebrata</taxon>
        <taxon>Chondrichthyes</taxon>
        <taxon>Holocephali</taxon>
        <taxon>Chimaeriformes</taxon>
        <taxon>Callorhinchidae</taxon>
        <taxon>Callorhinchus</taxon>
    </lineage>
</organism>
<feature type="domain" description="T-SNARE coiled-coil homology" evidence="7">
    <location>
        <begin position="210"/>
        <end position="272"/>
    </location>
</feature>
<dbReference type="Ensembl" id="ENSCMIT00000004662.1">
    <property type="protein sequence ID" value="ENSCMIP00000004496.1"/>
    <property type="gene ID" value="ENSCMIG00000002682.1"/>
</dbReference>
<dbReference type="GeneID" id="103174586"/>
<evidence type="ECO:0000256" key="3">
    <source>
        <dbReference type="ARBA" id="ARBA00022448"/>
    </source>
</evidence>
<dbReference type="GeneTree" id="ENSGT01050000244948"/>
<dbReference type="Gene3D" id="1.20.58.70">
    <property type="match status" value="1"/>
</dbReference>
<evidence type="ECO:0000313" key="8">
    <source>
        <dbReference type="Ensembl" id="ENSCMIP00000004496.1"/>
    </source>
</evidence>
<evidence type="ECO:0000256" key="6">
    <source>
        <dbReference type="SAM" id="Coils"/>
    </source>
</evidence>
<reference evidence="9" key="1">
    <citation type="journal article" date="2006" name="Science">
        <title>Ancient noncoding elements conserved in the human genome.</title>
        <authorList>
            <person name="Venkatesh B."/>
            <person name="Kirkness E.F."/>
            <person name="Loh Y.H."/>
            <person name="Halpern A.L."/>
            <person name="Lee A.P."/>
            <person name="Johnson J."/>
            <person name="Dandona N."/>
            <person name="Viswanathan L.D."/>
            <person name="Tay A."/>
            <person name="Venter J.C."/>
            <person name="Strausberg R.L."/>
            <person name="Brenner S."/>
        </authorList>
    </citation>
    <scope>NUCLEOTIDE SEQUENCE [LARGE SCALE GENOMIC DNA]</scope>
</reference>
<dbReference type="InParanoid" id="A0A4W3GM43"/>
<evidence type="ECO:0000256" key="2">
    <source>
        <dbReference type="ARBA" id="ARBA00009063"/>
    </source>
</evidence>
<evidence type="ECO:0000256" key="5">
    <source>
        <dbReference type="ARBA" id="ARBA00023136"/>
    </source>
</evidence>
<dbReference type="InterPro" id="IPR010989">
    <property type="entry name" value="SNARE"/>
</dbReference>
<keyword evidence="4 6" id="KW-0175">Coiled coil</keyword>
<dbReference type="PROSITE" id="PS50192">
    <property type="entry name" value="T_SNARE"/>
    <property type="match status" value="1"/>
</dbReference>
<evidence type="ECO:0000256" key="4">
    <source>
        <dbReference type="ARBA" id="ARBA00023054"/>
    </source>
</evidence>
<proteinExistence type="inferred from homology"/>
<dbReference type="GO" id="GO:0048278">
    <property type="term" value="P:vesicle docking"/>
    <property type="evidence" value="ECO:0007669"/>
    <property type="project" value="TreeGrafter"/>
</dbReference>
<keyword evidence="5" id="KW-0472">Membrane</keyword>
<dbReference type="SUPFAM" id="SSF47661">
    <property type="entry name" value="t-snare proteins"/>
    <property type="match status" value="1"/>
</dbReference>
<dbReference type="SMART" id="SM00503">
    <property type="entry name" value="SynN"/>
    <property type="match status" value="1"/>
</dbReference>
<feature type="coiled-coil region" evidence="6">
    <location>
        <begin position="47"/>
        <end position="74"/>
    </location>
</feature>
<reference evidence="9" key="2">
    <citation type="journal article" date="2007" name="PLoS Biol.">
        <title>Survey sequencing and comparative analysis of the elephant shark (Callorhinchus milii) genome.</title>
        <authorList>
            <person name="Venkatesh B."/>
            <person name="Kirkness E.F."/>
            <person name="Loh Y.H."/>
            <person name="Halpern A.L."/>
            <person name="Lee A.P."/>
            <person name="Johnson J."/>
            <person name="Dandona N."/>
            <person name="Viswanathan L.D."/>
            <person name="Tay A."/>
            <person name="Venter J.C."/>
            <person name="Strausberg R.L."/>
            <person name="Brenner S."/>
        </authorList>
    </citation>
    <scope>NUCLEOTIDE SEQUENCE [LARGE SCALE GENOMIC DNA]</scope>
</reference>
<dbReference type="OrthoDB" id="10255013at2759"/>
<keyword evidence="3" id="KW-0813">Transport</keyword>
<sequence length="295" mass="35009">MKDRLQEFKQSVKEIDHTKKDNEANTKIEEDVVLKQQAIIFEKEPVLEHFLMDAQRMQEEINELNNNIKKLRYQSSTIMASMRRFSVIKKDNVSLIKDLKIQAESIHKHLDALSKDVKQSVVDFGADAVITRMKKNQHTLLLKQYEVTILEFNNVLIKKKENCKAFIQRQLEVVGKDISEEELNNMVEYNRWYVFNENFLHDIKITKSQLSEIEQRHKELRCLENQLKELQDLFLQTSILVQTQGDYIDNIEKTVMNTKEYTEKATEEIKLAAKYRKKNPCRTLCCWCFPCFNIR</sequence>
<dbReference type="InterPro" id="IPR045242">
    <property type="entry name" value="Syntaxin"/>
</dbReference>
<evidence type="ECO:0000256" key="1">
    <source>
        <dbReference type="ARBA" id="ARBA00004184"/>
    </source>
</evidence>
<accession>A0A4W3GM43</accession>
<dbReference type="InterPro" id="IPR000727">
    <property type="entry name" value="T_SNARE_dom"/>
</dbReference>
<dbReference type="Proteomes" id="UP000314986">
    <property type="component" value="Unassembled WGS sequence"/>
</dbReference>
<dbReference type="Pfam" id="PF05739">
    <property type="entry name" value="SNARE"/>
    <property type="match status" value="1"/>
</dbReference>
<dbReference type="CTD" id="415117"/>
<keyword evidence="9" id="KW-1185">Reference proteome</keyword>
<dbReference type="GO" id="GO:0000149">
    <property type="term" value="F:SNARE binding"/>
    <property type="evidence" value="ECO:0007669"/>
    <property type="project" value="TreeGrafter"/>
</dbReference>
<dbReference type="GO" id="GO:0031629">
    <property type="term" value="P:synaptic vesicle fusion to presynaptic active zone membrane"/>
    <property type="evidence" value="ECO:0007669"/>
    <property type="project" value="TreeGrafter"/>
</dbReference>
<comment type="similarity">
    <text evidence="2">Belongs to the syntaxin family.</text>
</comment>
<dbReference type="PANTHER" id="PTHR19957:SF29">
    <property type="entry name" value="SYNTAXIN-19"/>
    <property type="match status" value="1"/>
</dbReference>
<dbReference type="InterPro" id="IPR006011">
    <property type="entry name" value="Syntaxin_N"/>
</dbReference>
<dbReference type="FunCoup" id="A0A4W3GM43">
    <property type="interactions" value="9"/>
</dbReference>
<reference evidence="9" key="3">
    <citation type="journal article" date="2014" name="Nature">
        <title>Elephant shark genome provides unique insights into gnathostome evolution.</title>
        <authorList>
            <consortium name="International Elephant Shark Genome Sequencing Consortium"/>
            <person name="Venkatesh B."/>
            <person name="Lee A.P."/>
            <person name="Ravi V."/>
            <person name="Maurya A.K."/>
            <person name="Lian M.M."/>
            <person name="Swann J.B."/>
            <person name="Ohta Y."/>
            <person name="Flajnik M.F."/>
            <person name="Sutoh Y."/>
            <person name="Kasahara M."/>
            <person name="Hoon S."/>
            <person name="Gangu V."/>
            <person name="Roy S.W."/>
            <person name="Irimia M."/>
            <person name="Korzh V."/>
            <person name="Kondrychyn I."/>
            <person name="Lim Z.W."/>
            <person name="Tay B.H."/>
            <person name="Tohari S."/>
            <person name="Kong K.W."/>
            <person name="Ho S."/>
            <person name="Lorente-Galdos B."/>
            <person name="Quilez J."/>
            <person name="Marques-Bonet T."/>
            <person name="Raney B.J."/>
            <person name="Ingham P.W."/>
            <person name="Tay A."/>
            <person name="Hillier L.W."/>
            <person name="Minx P."/>
            <person name="Boehm T."/>
            <person name="Wilson R.K."/>
            <person name="Brenner S."/>
            <person name="Warren W.C."/>
        </authorList>
    </citation>
    <scope>NUCLEOTIDE SEQUENCE [LARGE SCALE GENOMIC DNA]</scope>
</reference>
<comment type="subcellular location">
    <subcellularLocation>
        <location evidence="1">Endomembrane system</location>
        <topology evidence="1">Peripheral membrane protein</topology>
    </subcellularLocation>
</comment>
<dbReference type="Pfam" id="PF00804">
    <property type="entry name" value="Syntaxin"/>
    <property type="match status" value="1"/>
</dbReference>
<dbReference type="OMA" id="CKAICCW"/>
<name>A0A4W3GM43_CALMI</name>
<dbReference type="GO" id="GO:0006886">
    <property type="term" value="P:intracellular protein transport"/>
    <property type="evidence" value="ECO:0007669"/>
    <property type="project" value="TreeGrafter"/>
</dbReference>
<gene>
    <name evidence="8" type="primary">stx19</name>
</gene>
<dbReference type="SMART" id="SM00397">
    <property type="entry name" value="t_SNARE"/>
    <property type="match status" value="1"/>
</dbReference>
<dbReference type="PANTHER" id="PTHR19957">
    <property type="entry name" value="SYNTAXIN"/>
    <property type="match status" value="1"/>
</dbReference>
<protein>
    <submittedName>
        <fullName evidence="8">Syntaxin 19</fullName>
    </submittedName>
</protein>
<dbReference type="GO" id="GO:0005484">
    <property type="term" value="F:SNAP receptor activity"/>
    <property type="evidence" value="ECO:0007669"/>
    <property type="project" value="TreeGrafter"/>
</dbReference>
<dbReference type="GO" id="GO:0008021">
    <property type="term" value="C:synaptic vesicle"/>
    <property type="evidence" value="ECO:0007669"/>
    <property type="project" value="TreeGrafter"/>
</dbReference>
<dbReference type="KEGG" id="cmk:103174586"/>
<dbReference type="CDD" id="cd15848">
    <property type="entry name" value="SNARE_syntaxin1-like"/>
    <property type="match status" value="1"/>
</dbReference>
<feature type="coiled-coil region" evidence="6">
    <location>
        <begin position="203"/>
        <end position="233"/>
    </location>
</feature>
<reference evidence="8" key="4">
    <citation type="submission" date="2025-08" db="UniProtKB">
        <authorList>
            <consortium name="Ensembl"/>
        </authorList>
    </citation>
    <scope>IDENTIFICATION</scope>
</reference>
<dbReference type="GO" id="GO:0048787">
    <property type="term" value="C:presynaptic active zone membrane"/>
    <property type="evidence" value="ECO:0007669"/>
    <property type="project" value="TreeGrafter"/>
</dbReference>